<dbReference type="EMBL" id="JAMQGM010000062">
    <property type="protein sequence ID" value="MCM2580398.1"/>
    <property type="molecule type" value="Genomic_DNA"/>
</dbReference>
<keyword evidence="4" id="KW-1185">Reference proteome</keyword>
<dbReference type="Gene3D" id="3.30.565.10">
    <property type="entry name" value="Histidine kinase-like ATPase, C-terminal domain"/>
    <property type="match status" value="1"/>
</dbReference>
<keyword evidence="1" id="KW-0418">Kinase</keyword>
<dbReference type="RefSeq" id="WP_251419211.1">
    <property type="nucleotide sequence ID" value="NZ_JAMQGM010000062.1"/>
</dbReference>
<reference evidence="3" key="1">
    <citation type="journal article" date="2023" name="Int. J. Syst. Evol. Microbiol.">
        <title>Streptomyces meridianus sp. nov. isolated from brackish water of the Tagus estuary in Alcochete, Portugal.</title>
        <authorList>
            <person name="Santos J.D.N."/>
            <person name="Klimek D."/>
            <person name="Calusinska M."/>
            <person name="Lobo Da Cunha A."/>
            <person name="Catita J."/>
            <person name="Goncalves H."/>
            <person name="Gonzalez I."/>
            <person name="Reyes F."/>
            <person name="Lage O.M."/>
        </authorList>
    </citation>
    <scope>NUCLEOTIDE SEQUENCE</scope>
    <source>
        <strain evidence="3">MTZ3.1</strain>
    </source>
</reference>
<dbReference type="Pfam" id="PF13581">
    <property type="entry name" value="HATPase_c_2"/>
    <property type="match status" value="1"/>
</dbReference>
<keyword evidence="3" id="KW-0547">Nucleotide-binding</keyword>
<dbReference type="CDD" id="cd16936">
    <property type="entry name" value="HATPase_RsbW-like"/>
    <property type="match status" value="1"/>
</dbReference>
<protein>
    <submittedName>
        <fullName evidence="3">ATP-binding protein</fullName>
    </submittedName>
</protein>
<dbReference type="InterPro" id="IPR003594">
    <property type="entry name" value="HATPase_dom"/>
</dbReference>
<dbReference type="InterPro" id="IPR050267">
    <property type="entry name" value="Anti-sigma-factor_SerPK"/>
</dbReference>
<organism evidence="3 4">
    <name type="scientific">Streptomyces meridianus</name>
    <dbReference type="NCBI Taxonomy" id="2938945"/>
    <lineage>
        <taxon>Bacteria</taxon>
        <taxon>Bacillati</taxon>
        <taxon>Actinomycetota</taxon>
        <taxon>Actinomycetes</taxon>
        <taxon>Kitasatosporales</taxon>
        <taxon>Streptomycetaceae</taxon>
        <taxon>Streptomyces</taxon>
    </lineage>
</organism>
<keyword evidence="3" id="KW-0067">ATP-binding</keyword>
<dbReference type="GO" id="GO:0005524">
    <property type="term" value="F:ATP binding"/>
    <property type="evidence" value="ECO:0007669"/>
    <property type="project" value="UniProtKB-KW"/>
</dbReference>
<evidence type="ECO:0000259" key="2">
    <source>
        <dbReference type="Pfam" id="PF13581"/>
    </source>
</evidence>
<dbReference type="InterPro" id="IPR036890">
    <property type="entry name" value="HATPase_C_sf"/>
</dbReference>
<comment type="caution">
    <text evidence="3">The sequence shown here is derived from an EMBL/GenBank/DDBJ whole genome shotgun (WGS) entry which is preliminary data.</text>
</comment>
<keyword evidence="1" id="KW-0808">Transferase</keyword>
<accession>A0ABT0XEM9</accession>
<dbReference type="PANTHER" id="PTHR35526:SF3">
    <property type="entry name" value="ANTI-SIGMA-F FACTOR RSBW"/>
    <property type="match status" value="1"/>
</dbReference>
<evidence type="ECO:0000313" key="3">
    <source>
        <dbReference type="EMBL" id="MCM2580398.1"/>
    </source>
</evidence>
<dbReference type="PANTHER" id="PTHR35526">
    <property type="entry name" value="ANTI-SIGMA-F FACTOR RSBW-RELATED"/>
    <property type="match status" value="1"/>
</dbReference>
<keyword evidence="1" id="KW-0723">Serine/threonine-protein kinase</keyword>
<evidence type="ECO:0000256" key="1">
    <source>
        <dbReference type="ARBA" id="ARBA00022527"/>
    </source>
</evidence>
<sequence length="154" mass="16829">MPTSHDVFRLGRCGGAVVQHLRDAFHLPARGGSVSKARRRVITQLREWGVDERARADAELVVSELFTNAVRHTDSVKVSCEVRVIGARLRVEVTDQGRAETEPRPRQADAIGEEGGRGLLLVGALSADWGVRVDRTGGGKVFWADLRYSSLASL</sequence>
<name>A0ABT0XEM9_9ACTN</name>
<dbReference type="Proteomes" id="UP001167160">
    <property type="component" value="Unassembled WGS sequence"/>
</dbReference>
<proteinExistence type="predicted"/>
<gene>
    <name evidence="3" type="ORF">M1E25_24195</name>
</gene>
<feature type="domain" description="Histidine kinase/HSP90-like ATPase" evidence="2">
    <location>
        <begin position="28"/>
        <end position="141"/>
    </location>
</feature>
<evidence type="ECO:0000313" key="4">
    <source>
        <dbReference type="Proteomes" id="UP001167160"/>
    </source>
</evidence>
<dbReference type="SUPFAM" id="SSF55874">
    <property type="entry name" value="ATPase domain of HSP90 chaperone/DNA topoisomerase II/histidine kinase"/>
    <property type="match status" value="1"/>
</dbReference>